<dbReference type="SUPFAM" id="SSF57716">
    <property type="entry name" value="Glucocorticoid receptor-like (DNA-binding domain)"/>
    <property type="match status" value="1"/>
</dbReference>
<keyword evidence="2 5" id="KW-0863">Zinc-finger</keyword>
<evidence type="ECO:0000256" key="1">
    <source>
        <dbReference type="ARBA" id="ARBA00022723"/>
    </source>
</evidence>
<evidence type="ECO:0000313" key="8">
    <source>
        <dbReference type="Proteomes" id="UP000694846"/>
    </source>
</evidence>
<reference evidence="9" key="2">
    <citation type="submission" date="2025-04" db="UniProtKB">
        <authorList>
            <consortium name="RefSeq"/>
        </authorList>
    </citation>
    <scope>IDENTIFICATION</scope>
    <source>
        <tissue evidence="9">Whole body</tissue>
    </source>
</reference>
<protein>
    <submittedName>
        <fullName evidence="9">Uncharacterized protein LOC112684104</fullName>
    </submittedName>
</protein>
<dbReference type="PROSITE" id="PS50950">
    <property type="entry name" value="ZF_THAP"/>
    <property type="match status" value="1"/>
</dbReference>
<evidence type="ECO:0000256" key="2">
    <source>
        <dbReference type="ARBA" id="ARBA00022771"/>
    </source>
</evidence>
<evidence type="ECO:0000256" key="5">
    <source>
        <dbReference type="PROSITE-ProRule" id="PRU00309"/>
    </source>
</evidence>
<dbReference type="SMART" id="SM00980">
    <property type="entry name" value="THAP"/>
    <property type="match status" value="1"/>
</dbReference>
<dbReference type="EMBL" id="GGMS01011357">
    <property type="protein sequence ID" value="MBY80560.1"/>
    <property type="molecule type" value="Transcribed_RNA"/>
</dbReference>
<sequence length="285" mass="32865">MSGNKCQYHGCGKTSRKFPAIHFFRFPKDERHKIWITNSGSTALFSLDPIKLHNRYICQEHFSPESFMNANDKKKLVCTAIPYKYFSKENPTTSSGIIKDDPEQEMELVVTTPIITYGRSKSGSVELIFPSPFSNIPTNQKTEMSDLIVSPTPNLKEKSQSIEIDGPNKLKLKKKIKQENKIINNKTTHISKLKHKINNFKIHNKIKKLLNAYEFSSINSKSMAMMQLKTKCRTWTRNEKNLALGLFHKSPSAYKFLLLKKVNLPKLFTIRQWIDQSKLLSVKNI</sequence>
<evidence type="ECO:0000313" key="9">
    <source>
        <dbReference type="RefSeq" id="XP_025411210.1"/>
    </source>
</evidence>
<dbReference type="GO" id="GO:0003677">
    <property type="term" value="F:DNA binding"/>
    <property type="evidence" value="ECO:0007669"/>
    <property type="project" value="UniProtKB-UniRule"/>
</dbReference>
<dbReference type="Proteomes" id="UP000694846">
    <property type="component" value="Unplaced"/>
</dbReference>
<evidence type="ECO:0000256" key="3">
    <source>
        <dbReference type="ARBA" id="ARBA00022833"/>
    </source>
</evidence>
<dbReference type="GeneID" id="112684104"/>
<organism evidence="7">
    <name type="scientific">Sipha flava</name>
    <name type="common">yellow sugarcane aphid</name>
    <dbReference type="NCBI Taxonomy" id="143950"/>
    <lineage>
        <taxon>Eukaryota</taxon>
        <taxon>Metazoa</taxon>
        <taxon>Ecdysozoa</taxon>
        <taxon>Arthropoda</taxon>
        <taxon>Hexapoda</taxon>
        <taxon>Insecta</taxon>
        <taxon>Pterygota</taxon>
        <taxon>Neoptera</taxon>
        <taxon>Paraneoptera</taxon>
        <taxon>Hemiptera</taxon>
        <taxon>Sternorrhyncha</taxon>
        <taxon>Aphidomorpha</taxon>
        <taxon>Aphidoidea</taxon>
        <taxon>Aphididae</taxon>
        <taxon>Sipha</taxon>
    </lineage>
</organism>
<keyword evidence="4 5" id="KW-0238">DNA-binding</keyword>
<gene>
    <name evidence="9" type="primary">LOC112684104</name>
    <name evidence="7" type="ORF">g.14216</name>
</gene>
<dbReference type="InterPro" id="IPR006612">
    <property type="entry name" value="THAP_Znf"/>
</dbReference>
<keyword evidence="3" id="KW-0862">Zinc</keyword>
<keyword evidence="1" id="KW-0479">Metal-binding</keyword>
<name>A0A2S2QSR3_9HEMI</name>
<evidence type="ECO:0000313" key="7">
    <source>
        <dbReference type="EMBL" id="MBY80560.1"/>
    </source>
</evidence>
<dbReference type="OrthoDB" id="6617494at2759"/>
<dbReference type="AlphaFoldDB" id="A0A2S2QSR3"/>
<proteinExistence type="predicted"/>
<evidence type="ECO:0000256" key="4">
    <source>
        <dbReference type="ARBA" id="ARBA00023125"/>
    </source>
</evidence>
<dbReference type="Pfam" id="PF05485">
    <property type="entry name" value="THAP"/>
    <property type="match status" value="1"/>
</dbReference>
<dbReference type="SMART" id="SM00692">
    <property type="entry name" value="DM3"/>
    <property type="match status" value="1"/>
</dbReference>
<dbReference type="RefSeq" id="XP_025411210.1">
    <property type="nucleotide sequence ID" value="XM_025555425.1"/>
</dbReference>
<keyword evidence="8" id="KW-1185">Reference proteome</keyword>
<dbReference type="GO" id="GO:0008270">
    <property type="term" value="F:zinc ion binding"/>
    <property type="evidence" value="ECO:0007669"/>
    <property type="project" value="UniProtKB-KW"/>
</dbReference>
<feature type="domain" description="THAP-type" evidence="6">
    <location>
        <begin position="1"/>
        <end position="85"/>
    </location>
</feature>
<accession>A0A2S2QSR3</accession>
<reference evidence="7" key="1">
    <citation type="submission" date="2018-04" db="EMBL/GenBank/DDBJ databases">
        <title>Transcriptome assembly of Sipha flava.</title>
        <authorList>
            <person name="Scully E.D."/>
            <person name="Geib S.M."/>
            <person name="Palmer N.A."/>
            <person name="Koch K."/>
            <person name="Bradshaw J."/>
            <person name="Heng-Moss T."/>
            <person name="Sarath G."/>
        </authorList>
    </citation>
    <scope>NUCLEOTIDE SEQUENCE</scope>
</reference>
<evidence type="ECO:0000259" key="6">
    <source>
        <dbReference type="PROSITE" id="PS50950"/>
    </source>
</evidence>